<dbReference type="AlphaFoldDB" id="A0A9X1VDX6"/>
<gene>
    <name evidence="1" type="ORF">MM817_02660</name>
</gene>
<comment type="caution">
    <text evidence="1">The sequence shown here is derived from an EMBL/GenBank/DDBJ whole genome shotgun (WGS) entry which is preliminary data.</text>
</comment>
<protein>
    <submittedName>
        <fullName evidence="1">Uncharacterized protein</fullName>
    </submittedName>
</protein>
<dbReference type="RefSeq" id="WP_241715974.1">
    <property type="nucleotide sequence ID" value="NZ_JALBUF010000012.1"/>
</dbReference>
<evidence type="ECO:0000313" key="1">
    <source>
        <dbReference type="EMBL" id="MCI0184363.1"/>
    </source>
</evidence>
<evidence type="ECO:0000313" key="2">
    <source>
        <dbReference type="Proteomes" id="UP001139263"/>
    </source>
</evidence>
<organism evidence="1 2">
    <name type="scientific">Sulfoacidibacillus ferrooxidans</name>
    <dbReference type="NCBI Taxonomy" id="2005001"/>
    <lineage>
        <taxon>Bacteria</taxon>
        <taxon>Bacillati</taxon>
        <taxon>Bacillota</taxon>
        <taxon>Bacilli</taxon>
        <taxon>Bacillales</taxon>
        <taxon>Alicyclobacillaceae</taxon>
        <taxon>Sulfoacidibacillus</taxon>
    </lineage>
</organism>
<reference evidence="1" key="1">
    <citation type="submission" date="2022-03" db="EMBL/GenBank/DDBJ databases">
        <title>Draft Genome Sequence of Firmicute Strain S0AB, a Heterotrophic Iron/Sulfur-Oxidizing Extreme Acidophile.</title>
        <authorList>
            <person name="Vergara E."/>
            <person name="Pakostova E."/>
            <person name="Johnson D.B."/>
            <person name="Holmes D.S."/>
        </authorList>
    </citation>
    <scope>NUCLEOTIDE SEQUENCE</scope>
    <source>
        <strain evidence="1">S0AB</strain>
    </source>
</reference>
<name>A0A9X1VDX6_9BACL</name>
<keyword evidence="2" id="KW-1185">Reference proteome</keyword>
<sequence>MNMPFDRSPRSIDIGDIITVYTTGIGPGSQGFTGVILQSDDHYLYLGLFPPGTPPVQSGTRNPKSVVAMAIIPFRHITTLIHRA</sequence>
<proteinExistence type="predicted"/>
<dbReference type="Proteomes" id="UP001139263">
    <property type="component" value="Unassembled WGS sequence"/>
</dbReference>
<accession>A0A9X1VDX6</accession>
<dbReference type="EMBL" id="JALBUF010000012">
    <property type="protein sequence ID" value="MCI0184363.1"/>
    <property type="molecule type" value="Genomic_DNA"/>
</dbReference>